<sequence>MNFVNLFTPELVSEMSWVIMPHLVPMCLLPTTSTTDSSPADEMPSSDSVETHVFNNTSSPSHIPSSNGISTLVEFTESPGLTSSPDHIPSSASNTNSVDFMGFPGLKDVHDYTIQNSMHVEEVVAGPNSRPDYDAQSHDPGRGSTPFAAHDTSSTPSRKRKRSTAESPQAQDQVVHKRGFASSPPSVDPNSSSSSPYTDSSDAWTTMLDL</sequence>
<protein>
    <submittedName>
        <fullName evidence="2">Uncharacterized protein</fullName>
    </submittedName>
</protein>
<accession>A0A139I1T5</accession>
<evidence type="ECO:0000256" key="1">
    <source>
        <dbReference type="SAM" id="MobiDB-lite"/>
    </source>
</evidence>
<gene>
    <name evidence="2" type="ORF">AC579_3962</name>
</gene>
<organism evidence="2 3">
    <name type="scientific">Pseudocercospora musae</name>
    <dbReference type="NCBI Taxonomy" id="113226"/>
    <lineage>
        <taxon>Eukaryota</taxon>
        <taxon>Fungi</taxon>
        <taxon>Dikarya</taxon>
        <taxon>Ascomycota</taxon>
        <taxon>Pezizomycotina</taxon>
        <taxon>Dothideomycetes</taxon>
        <taxon>Dothideomycetidae</taxon>
        <taxon>Mycosphaerellales</taxon>
        <taxon>Mycosphaerellaceae</taxon>
        <taxon>Pseudocercospora</taxon>
    </lineage>
</organism>
<evidence type="ECO:0000313" key="2">
    <source>
        <dbReference type="EMBL" id="KXT08667.1"/>
    </source>
</evidence>
<comment type="caution">
    <text evidence="2">The sequence shown here is derived from an EMBL/GenBank/DDBJ whole genome shotgun (WGS) entry which is preliminary data.</text>
</comment>
<feature type="region of interest" description="Disordered" evidence="1">
    <location>
        <begin position="126"/>
        <end position="210"/>
    </location>
</feature>
<feature type="region of interest" description="Disordered" evidence="1">
    <location>
        <begin position="33"/>
        <end position="68"/>
    </location>
</feature>
<keyword evidence="3" id="KW-1185">Reference proteome</keyword>
<name>A0A139I1T5_9PEZI</name>
<dbReference type="AlphaFoldDB" id="A0A139I1T5"/>
<reference evidence="2 3" key="1">
    <citation type="submission" date="2015-07" db="EMBL/GenBank/DDBJ databases">
        <title>Comparative genomics of the Sigatoka disease complex on banana suggests a link between parallel evolutionary changes in Pseudocercospora fijiensis and Pseudocercospora eumusae and increased virulence on the banana host.</title>
        <authorList>
            <person name="Chang T.-C."/>
            <person name="Salvucci A."/>
            <person name="Crous P.W."/>
            <person name="Stergiopoulos I."/>
        </authorList>
    </citation>
    <scope>NUCLEOTIDE SEQUENCE [LARGE SCALE GENOMIC DNA]</scope>
    <source>
        <strain evidence="2 3">CBS 116634</strain>
    </source>
</reference>
<evidence type="ECO:0000313" key="3">
    <source>
        <dbReference type="Proteomes" id="UP000073492"/>
    </source>
</evidence>
<feature type="compositionally biased region" description="Low complexity" evidence="1">
    <location>
        <begin position="182"/>
        <end position="202"/>
    </location>
</feature>
<dbReference type="EMBL" id="LFZO01000416">
    <property type="protein sequence ID" value="KXT08667.1"/>
    <property type="molecule type" value="Genomic_DNA"/>
</dbReference>
<proteinExistence type="predicted"/>
<dbReference type="OrthoDB" id="10395700at2759"/>
<dbReference type="Proteomes" id="UP000073492">
    <property type="component" value="Unassembled WGS sequence"/>
</dbReference>
<feature type="compositionally biased region" description="Basic and acidic residues" evidence="1">
    <location>
        <begin position="131"/>
        <end position="141"/>
    </location>
</feature>
<feature type="compositionally biased region" description="Polar residues" evidence="1">
    <location>
        <begin position="45"/>
        <end position="68"/>
    </location>
</feature>